<dbReference type="PANTHER" id="PTHR45655">
    <property type="entry name" value="GUANYLATE CYCLASE SOLUBLE SUBUNIT BETA-2"/>
    <property type="match status" value="1"/>
</dbReference>
<dbReference type="GO" id="GO:0020037">
    <property type="term" value="F:heme binding"/>
    <property type="evidence" value="ECO:0007669"/>
    <property type="project" value="InterPro"/>
</dbReference>
<dbReference type="Proteomes" id="UP000471381">
    <property type="component" value="Unassembled WGS sequence"/>
</dbReference>
<evidence type="ECO:0000313" key="2">
    <source>
        <dbReference type="EMBL" id="NDW15770.1"/>
    </source>
</evidence>
<dbReference type="RefSeq" id="WP_163106492.1">
    <property type="nucleotide sequence ID" value="NZ_JAAAWO010000006.1"/>
</dbReference>
<proteinExistence type="predicted"/>
<dbReference type="Pfam" id="PF07700">
    <property type="entry name" value="HNOB"/>
    <property type="match status" value="1"/>
</dbReference>
<gene>
    <name evidence="2" type="ORF">GTQ48_09595</name>
</gene>
<organism evidence="2 3">
    <name type="scientific">Alteromonas genovensis</name>
    <dbReference type="NCBI Taxonomy" id="471225"/>
    <lineage>
        <taxon>Bacteria</taxon>
        <taxon>Pseudomonadati</taxon>
        <taxon>Pseudomonadota</taxon>
        <taxon>Gammaproteobacteria</taxon>
        <taxon>Alteromonadales</taxon>
        <taxon>Alteromonadaceae</taxon>
        <taxon>Alteromonas/Salinimonas group</taxon>
        <taxon>Alteromonas</taxon>
    </lineage>
</organism>
<dbReference type="InterPro" id="IPR038158">
    <property type="entry name" value="H-NOX_domain_sf"/>
</dbReference>
<protein>
    <recommendedName>
        <fullName evidence="1">Heme NO-binding domain-containing protein</fullName>
    </recommendedName>
</protein>
<reference evidence="2 3" key="1">
    <citation type="submission" date="2020-01" db="EMBL/GenBank/DDBJ databases">
        <title>Genomes of bacteria type strains.</title>
        <authorList>
            <person name="Chen J."/>
            <person name="Zhu S."/>
            <person name="Yang J."/>
        </authorList>
    </citation>
    <scope>NUCLEOTIDE SEQUENCE [LARGE SCALE GENOMIC DNA]</scope>
    <source>
        <strain evidence="2 3">LMG 24078</strain>
    </source>
</reference>
<evidence type="ECO:0000313" key="3">
    <source>
        <dbReference type="Proteomes" id="UP000471381"/>
    </source>
</evidence>
<dbReference type="EMBL" id="JAAAWO010000006">
    <property type="protein sequence ID" value="NDW15770.1"/>
    <property type="molecule type" value="Genomic_DNA"/>
</dbReference>
<dbReference type="InterPro" id="IPR024096">
    <property type="entry name" value="NO_sig/Golgi_transp_ligand-bd"/>
</dbReference>
<keyword evidence="3" id="KW-1185">Reference proteome</keyword>
<dbReference type="AlphaFoldDB" id="A0A6N9TF29"/>
<evidence type="ECO:0000259" key="1">
    <source>
        <dbReference type="Pfam" id="PF07700"/>
    </source>
</evidence>
<dbReference type="Gene3D" id="3.90.1520.10">
    <property type="entry name" value="H-NOX domain"/>
    <property type="match status" value="1"/>
</dbReference>
<dbReference type="PANTHER" id="PTHR45655:SF13">
    <property type="entry name" value="SOLUBLE GUANYLATE CYCLASE GCY-32-RELATED"/>
    <property type="match status" value="1"/>
</dbReference>
<feature type="domain" description="Heme NO-binding" evidence="1">
    <location>
        <begin position="1"/>
        <end position="120"/>
    </location>
</feature>
<comment type="caution">
    <text evidence="2">The sequence shown here is derived from an EMBL/GenBank/DDBJ whole genome shotgun (WGS) entry which is preliminary data.</text>
</comment>
<dbReference type="InterPro" id="IPR011644">
    <property type="entry name" value="Heme_NO-bd"/>
</dbReference>
<accession>A0A6N9TF29</accession>
<sequence length="124" mass="13895">MQPYSDDVTFNVVGACVTHLNVDAATFLRQMDEDWVKETSQGSYRSMYALVSGGAFEFLSNLNNMHQVISAQLKELVPPSFLCTKNDDDSITIHYYSTRDGLEPFVEGLLLGVCNYFNEPAARL</sequence>
<dbReference type="SUPFAM" id="SSF111126">
    <property type="entry name" value="Ligand-binding domain in the NO signalling and Golgi transport"/>
    <property type="match status" value="1"/>
</dbReference>
<name>A0A6N9TF29_9ALTE</name>